<dbReference type="PANTHER" id="PTHR11247">
    <property type="entry name" value="PALMITOYL-PROTEIN THIOESTERASE/DOLICHYLDIPHOSPHATASE 1"/>
    <property type="match status" value="1"/>
</dbReference>
<accession>A0A5N5TCE1</accession>
<evidence type="ECO:0000256" key="8">
    <source>
        <dbReference type="ARBA" id="ARBA00093223"/>
    </source>
</evidence>
<evidence type="ECO:0000256" key="4">
    <source>
        <dbReference type="ARBA" id="ARBA00022801"/>
    </source>
</evidence>
<sequence>MASIVFILLLIVLSCHGLPERYRSFSLREKRDAQIKYRPVVLIHGLFGKNSSLQEMEELIKKIDGFYKEMLPVMNESENGVNLLGYSQGGLIARGIAQTKNDHNIHNLITISAPLAGHYGNFYLANVGMTKETAYFMVYLNKMFKSYSVAQYWNDPHQRKHYLKHCEFLPYINNEIEGKEKKEYAKNFARLNKLVLIGGPDDGVVSPWQSSRFSFYDEKENVVDFRKRDIYTKDLFGLKTLDVNNKIQIYERKGIGHYDWPKKEDVITDFVLPWLD</sequence>
<comment type="function">
    <text evidence="9">Catalyzes the cleavage of thioester bonds from S-palmitoyl-CoA or S-palmitoyl-N-acetylcysteamine (unbranched structures) but does not have activity against palmitoylcysteine or palmitoylated proteins, branched structures or bulky head groups. Conversely, hydrolyzes both long and short chain fatty acyl-CoA substrate.</text>
</comment>
<keyword evidence="12" id="KW-1185">Reference proteome</keyword>
<keyword evidence="4" id="KW-0378">Hydrolase</keyword>
<reference evidence="11 12" key="1">
    <citation type="journal article" date="2019" name="PLoS Biol.">
        <title>Sex chromosomes control vertical transmission of feminizing Wolbachia symbionts in an isopod.</title>
        <authorList>
            <person name="Becking T."/>
            <person name="Chebbi M.A."/>
            <person name="Giraud I."/>
            <person name="Moumen B."/>
            <person name="Laverre T."/>
            <person name="Caubet Y."/>
            <person name="Peccoud J."/>
            <person name="Gilbert C."/>
            <person name="Cordaux R."/>
        </authorList>
    </citation>
    <scope>NUCLEOTIDE SEQUENCE [LARGE SCALE GENOMIC DNA]</scope>
    <source>
        <strain evidence="11">ANa2</strain>
        <tissue evidence="11">Whole body excluding digestive tract and cuticle</tissue>
    </source>
</reference>
<evidence type="ECO:0000256" key="1">
    <source>
        <dbReference type="ARBA" id="ARBA00004371"/>
    </source>
</evidence>
<evidence type="ECO:0000313" key="11">
    <source>
        <dbReference type="EMBL" id="KAB7504182.1"/>
    </source>
</evidence>
<evidence type="ECO:0000256" key="6">
    <source>
        <dbReference type="ARBA" id="ARBA00023228"/>
    </source>
</evidence>
<name>A0A5N5TCE1_9CRUS</name>
<evidence type="ECO:0000256" key="7">
    <source>
        <dbReference type="ARBA" id="ARBA00038848"/>
    </source>
</evidence>
<protein>
    <recommendedName>
        <fullName evidence="7">palmitoyl-CoA hydrolase</fullName>
        <ecNumber evidence="7">3.1.2.2</ecNumber>
    </recommendedName>
</protein>
<keyword evidence="3 10" id="KW-0732">Signal</keyword>
<dbReference type="GO" id="GO:0016790">
    <property type="term" value="F:thiolester hydrolase activity"/>
    <property type="evidence" value="ECO:0007669"/>
    <property type="project" value="TreeGrafter"/>
</dbReference>
<evidence type="ECO:0000256" key="2">
    <source>
        <dbReference type="ARBA" id="ARBA00010758"/>
    </source>
</evidence>
<dbReference type="EMBL" id="SEYY01003610">
    <property type="protein sequence ID" value="KAB7504182.1"/>
    <property type="molecule type" value="Genomic_DNA"/>
</dbReference>
<dbReference type="EC" id="3.1.2.2" evidence="7"/>
<keyword evidence="5" id="KW-0325">Glycoprotein</keyword>
<comment type="subcellular location">
    <subcellularLocation>
        <location evidence="1">Lysosome</location>
    </subcellularLocation>
</comment>
<organism evidence="11 12">
    <name type="scientific">Armadillidium nasatum</name>
    <dbReference type="NCBI Taxonomy" id="96803"/>
    <lineage>
        <taxon>Eukaryota</taxon>
        <taxon>Metazoa</taxon>
        <taxon>Ecdysozoa</taxon>
        <taxon>Arthropoda</taxon>
        <taxon>Crustacea</taxon>
        <taxon>Multicrustacea</taxon>
        <taxon>Malacostraca</taxon>
        <taxon>Eumalacostraca</taxon>
        <taxon>Peracarida</taxon>
        <taxon>Isopoda</taxon>
        <taxon>Oniscidea</taxon>
        <taxon>Crinocheta</taxon>
        <taxon>Armadillidiidae</taxon>
        <taxon>Armadillidium</taxon>
    </lineage>
</organism>
<dbReference type="SUPFAM" id="SSF53474">
    <property type="entry name" value="alpha/beta-Hydrolases"/>
    <property type="match status" value="1"/>
</dbReference>
<comment type="catalytic activity">
    <reaction evidence="8">
        <text>S-hexadecanoyl-N-acetylcysteamine + H2O = N-acetylcysteamine + hexadecanoate + H(+)</text>
        <dbReference type="Rhea" id="RHEA:84099"/>
        <dbReference type="ChEBI" id="CHEBI:7896"/>
        <dbReference type="ChEBI" id="CHEBI:15377"/>
        <dbReference type="ChEBI" id="CHEBI:15378"/>
        <dbReference type="ChEBI" id="CHEBI:74410"/>
        <dbReference type="ChEBI" id="CHEBI:233601"/>
    </reaction>
</comment>
<proteinExistence type="inferred from homology"/>
<evidence type="ECO:0000256" key="9">
    <source>
        <dbReference type="ARBA" id="ARBA00093353"/>
    </source>
</evidence>
<feature type="signal peptide" evidence="10">
    <location>
        <begin position="1"/>
        <end position="17"/>
    </location>
</feature>
<dbReference type="Gene3D" id="3.40.50.1820">
    <property type="entry name" value="alpha/beta hydrolase"/>
    <property type="match status" value="1"/>
</dbReference>
<dbReference type="AlphaFoldDB" id="A0A5N5TCE1"/>
<dbReference type="OrthoDB" id="155976at2759"/>
<evidence type="ECO:0000313" key="12">
    <source>
        <dbReference type="Proteomes" id="UP000326759"/>
    </source>
</evidence>
<gene>
    <name evidence="11" type="primary">ppt2-b</name>
    <name evidence="11" type="ORF">Anas_04250</name>
</gene>
<comment type="caution">
    <text evidence="11">The sequence shown here is derived from an EMBL/GenBank/DDBJ whole genome shotgun (WGS) entry which is preliminary data.</text>
</comment>
<comment type="similarity">
    <text evidence="2">Belongs to the palmitoyl-protein thioesterase family.</text>
</comment>
<feature type="chain" id="PRO_5024311973" description="palmitoyl-CoA hydrolase" evidence="10">
    <location>
        <begin position="18"/>
        <end position="276"/>
    </location>
</feature>
<evidence type="ECO:0000256" key="10">
    <source>
        <dbReference type="SAM" id="SignalP"/>
    </source>
</evidence>
<dbReference type="Proteomes" id="UP000326759">
    <property type="component" value="Unassembled WGS sequence"/>
</dbReference>
<dbReference type="InterPro" id="IPR029058">
    <property type="entry name" value="AB_hydrolase_fold"/>
</dbReference>
<keyword evidence="6" id="KW-0458">Lysosome</keyword>
<evidence type="ECO:0000256" key="5">
    <source>
        <dbReference type="ARBA" id="ARBA00023180"/>
    </source>
</evidence>
<dbReference type="PANTHER" id="PTHR11247:SF27">
    <property type="entry name" value="LYSOSOMAL THIOESTERASE PPT2"/>
    <property type="match status" value="1"/>
</dbReference>
<evidence type="ECO:0000256" key="3">
    <source>
        <dbReference type="ARBA" id="ARBA00022729"/>
    </source>
</evidence>
<dbReference type="GO" id="GO:0005764">
    <property type="term" value="C:lysosome"/>
    <property type="evidence" value="ECO:0007669"/>
    <property type="project" value="UniProtKB-SubCell"/>
</dbReference>
<dbReference type="Pfam" id="PF02089">
    <property type="entry name" value="Palm_thioest"/>
    <property type="match status" value="1"/>
</dbReference>